<sequence>MITLVRPTLKEIARRSGVSIATVSRVLNDTDNVREQVKEKVWRVAKELGYRPPRSFRKRVGKSKVIALMITDIANPFFPEIVHGVEDAVFEHGFSVSLWNTREDPQREEHYLRTLHKENVKGIIFGASRIKEEYIKSTFEKGIPCVTINRIVEGIPHVVADYEEGAYLATRYLLYLGHDRIALINGPANAQTSKWREKGFRKAFTEQNKEIDERLLSFNPPLIEGGYVTALRLLKKEMQPSAIFAYNDLVALGAMKAIKESGLSLPRDISLIGYDNIFLCAFLDPPLTTVEQPKYLMGRLAADMLFRMIERGSVAKKSVRLKPQLIIRGSCGVRG</sequence>
<evidence type="ECO:0000256" key="2">
    <source>
        <dbReference type="ARBA" id="ARBA00023015"/>
    </source>
</evidence>
<dbReference type="InterPro" id="IPR046335">
    <property type="entry name" value="LacI/GalR-like_sensor"/>
</dbReference>
<evidence type="ECO:0000313" key="6">
    <source>
        <dbReference type="EMBL" id="WZL76533.1"/>
    </source>
</evidence>
<accession>A0ABZ2YFK7</accession>
<reference evidence="6 7" key="1">
    <citation type="submission" date="2023-03" db="EMBL/GenBank/DDBJ databases">
        <title>Novel Species.</title>
        <authorList>
            <person name="Ma S."/>
        </authorList>
    </citation>
    <scope>NUCLEOTIDE SEQUENCE [LARGE SCALE GENOMIC DNA]</scope>
    <source>
        <strain evidence="6 7">B11</strain>
    </source>
</reference>
<keyword evidence="4" id="KW-0804">Transcription</keyword>
<dbReference type="EMBL" id="CP121689">
    <property type="protein sequence ID" value="WZL76533.1"/>
    <property type="molecule type" value="Genomic_DNA"/>
</dbReference>
<dbReference type="SMART" id="SM00354">
    <property type="entry name" value="HTH_LACI"/>
    <property type="match status" value="1"/>
</dbReference>
<evidence type="ECO:0000256" key="1">
    <source>
        <dbReference type="ARBA" id="ARBA00022491"/>
    </source>
</evidence>
<dbReference type="PANTHER" id="PTHR30146:SF148">
    <property type="entry name" value="HTH-TYPE TRANSCRIPTIONAL REPRESSOR PURR-RELATED"/>
    <property type="match status" value="1"/>
</dbReference>
<dbReference type="PRINTS" id="PR00036">
    <property type="entry name" value="HTHLACI"/>
</dbReference>
<keyword evidence="7" id="KW-1185">Reference proteome</keyword>
<dbReference type="PANTHER" id="PTHR30146">
    <property type="entry name" value="LACI-RELATED TRANSCRIPTIONAL REPRESSOR"/>
    <property type="match status" value="1"/>
</dbReference>
<name>A0ABZ2YFK7_9BACT</name>
<dbReference type="Gene3D" id="3.40.50.2300">
    <property type="match status" value="2"/>
</dbReference>
<dbReference type="GO" id="GO:0003677">
    <property type="term" value="F:DNA binding"/>
    <property type="evidence" value="ECO:0007669"/>
    <property type="project" value="UniProtKB-KW"/>
</dbReference>
<dbReference type="SUPFAM" id="SSF47413">
    <property type="entry name" value="lambda repressor-like DNA-binding domains"/>
    <property type="match status" value="1"/>
</dbReference>
<evidence type="ECO:0000259" key="5">
    <source>
        <dbReference type="PROSITE" id="PS50932"/>
    </source>
</evidence>
<dbReference type="RefSeq" id="WP_369018697.1">
    <property type="nucleotide sequence ID" value="NZ_CP121689.1"/>
</dbReference>
<dbReference type="PROSITE" id="PS50932">
    <property type="entry name" value="HTH_LACI_2"/>
    <property type="match status" value="1"/>
</dbReference>
<dbReference type="CDD" id="cd06267">
    <property type="entry name" value="PBP1_LacI_sugar_binding-like"/>
    <property type="match status" value="1"/>
</dbReference>
<dbReference type="InterPro" id="IPR028082">
    <property type="entry name" value="Peripla_BP_I"/>
</dbReference>
<keyword evidence="1" id="KW-0678">Repressor</keyword>
<evidence type="ECO:0000313" key="7">
    <source>
        <dbReference type="Proteomes" id="UP001461341"/>
    </source>
</evidence>
<protein>
    <submittedName>
        <fullName evidence="6">LacI family DNA-binding transcriptional regulator</fullName>
    </submittedName>
</protein>
<dbReference type="Pfam" id="PF00356">
    <property type="entry name" value="LacI"/>
    <property type="match status" value="1"/>
</dbReference>
<feature type="domain" description="HTH lacI-type" evidence="5">
    <location>
        <begin position="7"/>
        <end position="61"/>
    </location>
</feature>
<dbReference type="Proteomes" id="UP001461341">
    <property type="component" value="Chromosome"/>
</dbReference>
<evidence type="ECO:0000256" key="3">
    <source>
        <dbReference type="ARBA" id="ARBA00023125"/>
    </source>
</evidence>
<dbReference type="Pfam" id="PF13377">
    <property type="entry name" value="Peripla_BP_3"/>
    <property type="match status" value="1"/>
</dbReference>
<organism evidence="6 7">
    <name type="scientific">Thermatribacter velox</name>
    <dbReference type="NCBI Taxonomy" id="3039681"/>
    <lineage>
        <taxon>Bacteria</taxon>
        <taxon>Pseudomonadati</taxon>
        <taxon>Atribacterota</taxon>
        <taxon>Atribacteria</taxon>
        <taxon>Atribacterales</taxon>
        <taxon>Thermatribacteraceae</taxon>
        <taxon>Thermatribacter</taxon>
    </lineage>
</organism>
<dbReference type="PROSITE" id="PS00356">
    <property type="entry name" value="HTH_LACI_1"/>
    <property type="match status" value="1"/>
</dbReference>
<dbReference type="Gene3D" id="1.10.260.40">
    <property type="entry name" value="lambda repressor-like DNA-binding domains"/>
    <property type="match status" value="1"/>
</dbReference>
<keyword evidence="2" id="KW-0805">Transcription regulation</keyword>
<keyword evidence="3 6" id="KW-0238">DNA-binding</keyword>
<evidence type="ECO:0000256" key="4">
    <source>
        <dbReference type="ARBA" id="ARBA00023163"/>
    </source>
</evidence>
<dbReference type="SUPFAM" id="SSF53822">
    <property type="entry name" value="Periplasmic binding protein-like I"/>
    <property type="match status" value="1"/>
</dbReference>
<gene>
    <name evidence="6" type="ORF">QBE54_02025</name>
</gene>
<dbReference type="InterPro" id="IPR010982">
    <property type="entry name" value="Lambda_DNA-bd_dom_sf"/>
</dbReference>
<proteinExistence type="predicted"/>
<dbReference type="CDD" id="cd01392">
    <property type="entry name" value="HTH_LacI"/>
    <property type="match status" value="1"/>
</dbReference>
<dbReference type="InterPro" id="IPR000843">
    <property type="entry name" value="HTH_LacI"/>
</dbReference>